<name>A0A4R3NE25_9GAMM</name>
<proteinExistence type="inferred from homology"/>
<organism evidence="7 8">
    <name type="scientific">Providencia alcalifaciens</name>
    <dbReference type="NCBI Taxonomy" id="126385"/>
    <lineage>
        <taxon>Bacteria</taxon>
        <taxon>Pseudomonadati</taxon>
        <taxon>Pseudomonadota</taxon>
        <taxon>Gammaproteobacteria</taxon>
        <taxon>Enterobacterales</taxon>
        <taxon>Morganellaceae</taxon>
        <taxon>Providencia</taxon>
    </lineage>
</organism>
<dbReference type="NCBIfam" id="TIGR02385">
    <property type="entry name" value="RelE_StbE"/>
    <property type="match status" value="1"/>
</dbReference>
<evidence type="ECO:0000256" key="5">
    <source>
        <dbReference type="ARBA" id="ARBA00084069"/>
    </source>
</evidence>
<dbReference type="PIRSF" id="PIRSF006156">
    <property type="entry name" value="YafQ"/>
    <property type="match status" value="1"/>
</dbReference>
<evidence type="ECO:0000256" key="4">
    <source>
        <dbReference type="ARBA" id="ARBA00074985"/>
    </source>
</evidence>
<dbReference type="Proteomes" id="UP000295055">
    <property type="component" value="Unassembled WGS sequence"/>
</dbReference>
<dbReference type="InterPro" id="IPR035093">
    <property type="entry name" value="RelE/ParE_toxin_dom_sf"/>
</dbReference>
<evidence type="ECO:0000256" key="6">
    <source>
        <dbReference type="PIRSR" id="PIRSR006156-1"/>
    </source>
</evidence>
<dbReference type="EMBL" id="SMAS01000035">
    <property type="protein sequence ID" value="TCT27467.1"/>
    <property type="molecule type" value="Genomic_DNA"/>
</dbReference>
<evidence type="ECO:0000256" key="2">
    <source>
        <dbReference type="ARBA" id="ARBA00061366"/>
    </source>
</evidence>
<evidence type="ECO:0000313" key="7">
    <source>
        <dbReference type="EMBL" id="TCT27467.1"/>
    </source>
</evidence>
<keyword evidence="1" id="KW-1277">Toxin-antitoxin system</keyword>
<reference evidence="7 8" key="1">
    <citation type="submission" date="2019-03" db="EMBL/GenBank/DDBJ databases">
        <title>Genomic analyses of the natural microbiome of Caenorhabditis elegans.</title>
        <authorList>
            <person name="Samuel B."/>
        </authorList>
    </citation>
    <scope>NUCLEOTIDE SEQUENCE [LARGE SCALE GENOMIC DNA]</scope>
    <source>
        <strain evidence="7 8">JUb102</strain>
    </source>
</reference>
<evidence type="ECO:0000256" key="3">
    <source>
        <dbReference type="ARBA" id="ARBA00068634"/>
    </source>
</evidence>
<sequence>MSKHREIEYSGQFHKDVKKAQKRQKDMTKLKILMTLLIEDKLPLPATYKDHPLQGNYKDYRDAHIAPDWLLIYKITDDVLRFERTGTHSDLF</sequence>
<evidence type="ECO:0000256" key="1">
    <source>
        <dbReference type="ARBA" id="ARBA00022649"/>
    </source>
</evidence>
<dbReference type="RefSeq" id="WP_132497378.1">
    <property type="nucleotide sequence ID" value="NZ_SMAS01000035.1"/>
</dbReference>
<dbReference type="GO" id="GO:0004521">
    <property type="term" value="F:RNA endonuclease activity"/>
    <property type="evidence" value="ECO:0007669"/>
    <property type="project" value="TreeGrafter"/>
</dbReference>
<dbReference type="NCBIfam" id="TIGR00053">
    <property type="entry name" value="YafQ family addiction module toxin"/>
    <property type="match status" value="1"/>
</dbReference>
<dbReference type="FunFam" id="3.30.2310.20:FF:000003">
    <property type="entry name" value="Type II toxin-antitoxin system YafQ family toxin"/>
    <property type="match status" value="1"/>
</dbReference>
<dbReference type="InterPro" id="IPR007712">
    <property type="entry name" value="RelE/ParE_toxin"/>
</dbReference>
<accession>A0A4R3NE25</accession>
<comment type="similarity">
    <text evidence="2">Belongs to the RelE toxin family. YafQ subfamily.</text>
</comment>
<dbReference type="Pfam" id="PF15738">
    <property type="entry name" value="YafQ_toxin"/>
    <property type="match status" value="1"/>
</dbReference>
<evidence type="ECO:0000313" key="8">
    <source>
        <dbReference type="Proteomes" id="UP000295055"/>
    </source>
</evidence>
<dbReference type="InterPro" id="IPR004386">
    <property type="entry name" value="Toxin_YafQ-like"/>
</dbReference>
<gene>
    <name evidence="7" type="ORF">EC835_1352</name>
</gene>
<dbReference type="Gene3D" id="3.30.2310.20">
    <property type="entry name" value="RelE-like"/>
    <property type="match status" value="1"/>
</dbReference>
<feature type="active site" description="Proton donor" evidence="6">
    <location>
        <position position="88"/>
    </location>
</feature>
<protein>
    <recommendedName>
        <fullName evidence="3">mRNA interferase toxin YafQ</fullName>
    </recommendedName>
    <alternativeName>
        <fullName evidence="4">Endoribonuclease YafQ</fullName>
    </alternativeName>
    <alternativeName>
        <fullName evidence="5">Toxin YafQ</fullName>
    </alternativeName>
</protein>
<dbReference type="GO" id="GO:0006402">
    <property type="term" value="P:mRNA catabolic process"/>
    <property type="evidence" value="ECO:0007669"/>
    <property type="project" value="TreeGrafter"/>
</dbReference>
<dbReference type="PANTHER" id="PTHR40588">
    <property type="entry name" value="MRNA INTERFERASE TOXIN YAFQ"/>
    <property type="match status" value="1"/>
</dbReference>
<dbReference type="AlphaFoldDB" id="A0A4R3NE25"/>
<dbReference type="OrthoDB" id="7030467at2"/>
<comment type="caution">
    <text evidence="7">The sequence shown here is derived from an EMBL/GenBank/DDBJ whole genome shotgun (WGS) entry which is preliminary data.</text>
</comment>
<dbReference type="GO" id="GO:0006415">
    <property type="term" value="P:translational termination"/>
    <property type="evidence" value="ECO:0007669"/>
    <property type="project" value="TreeGrafter"/>
</dbReference>
<dbReference type="SUPFAM" id="SSF143011">
    <property type="entry name" value="RelE-like"/>
    <property type="match status" value="1"/>
</dbReference>
<dbReference type="PANTHER" id="PTHR40588:SF1">
    <property type="entry name" value="MRNA INTERFERASE TOXIN YAFQ"/>
    <property type="match status" value="1"/>
</dbReference>